<comment type="subcellular location">
    <subcellularLocation>
        <location evidence="1 2">Nucleus</location>
    </subcellularLocation>
</comment>
<dbReference type="InterPro" id="IPR011011">
    <property type="entry name" value="Znf_FYVE_PHD"/>
</dbReference>
<dbReference type="InterPro" id="IPR009057">
    <property type="entry name" value="Homeodomain-like_sf"/>
</dbReference>
<dbReference type="EMBL" id="GEZM01050942">
    <property type="protein sequence ID" value="JAV75282.1"/>
    <property type="molecule type" value="Transcribed_RNA"/>
</dbReference>
<keyword evidence="2" id="KW-0238">DNA-binding</keyword>
<dbReference type="InterPro" id="IPR036397">
    <property type="entry name" value="RNaseH_sf"/>
</dbReference>
<dbReference type="EMBL" id="GEZM01050940">
    <property type="protein sequence ID" value="JAV75288.1"/>
    <property type="molecule type" value="Transcribed_RNA"/>
</dbReference>
<evidence type="ECO:0000313" key="5">
    <source>
        <dbReference type="EMBL" id="JAV75288.1"/>
    </source>
</evidence>
<accession>A0A1Y1LR24</accession>
<dbReference type="Gene3D" id="1.10.10.60">
    <property type="entry name" value="Homeodomain-like"/>
    <property type="match status" value="1"/>
</dbReference>
<dbReference type="Pfam" id="PF05225">
    <property type="entry name" value="HTH_psq"/>
    <property type="match status" value="1"/>
</dbReference>
<dbReference type="InterPro" id="IPR013083">
    <property type="entry name" value="Znf_RING/FYVE/PHD"/>
</dbReference>
<dbReference type="InterPro" id="IPR050863">
    <property type="entry name" value="CenT-Element_Derived"/>
</dbReference>
<dbReference type="Gene3D" id="3.30.420.10">
    <property type="entry name" value="Ribonuclease H-like superfamily/Ribonuclease H"/>
    <property type="match status" value="1"/>
</dbReference>
<feature type="compositionally biased region" description="Basic residues" evidence="3">
    <location>
        <begin position="478"/>
        <end position="487"/>
    </location>
</feature>
<name>A0A1Y1LR24_PHOPY</name>
<evidence type="ECO:0000256" key="1">
    <source>
        <dbReference type="ARBA" id="ARBA00004123"/>
    </source>
</evidence>
<dbReference type="SUPFAM" id="SSF57903">
    <property type="entry name" value="FYVE/PHD zinc finger"/>
    <property type="match status" value="1"/>
</dbReference>
<dbReference type="EMBL" id="GEZM01050939">
    <property type="protein sequence ID" value="JAV75294.1"/>
    <property type="molecule type" value="Transcribed_RNA"/>
</dbReference>
<dbReference type="PROSITE" id="PS50960">
    <property type="entry name" value="HTH_PSQ"/>
    <property type="match status" value="1"/>
</dbReference>
<dbReference type="AlphaFoldDB" id="A0A1Y1LR24"/>
<reference evidence="5" key="1">
    <citation type="journal article" date="2016" name="Sci. Rep.">
        <title>Molecular characterization of firefly nuptial gifts: a multi-omics approach sheds light on postcopulatory sexual selection.</title>
        <authorList>
            <person name="Al-Wathiqui N."/>
            <person name="Fallon T.R."/>
            <person name="South A."/>
            <person name="Weng J.K."/>
            <person name="Lewis S.M."/>
        </authorList>
    </citation>
    <scope>NUCLEOTIDE SEQUENCE</scope>
</reference>
<dbReference type="PANTHER" id="PTHR19303:SF74">
    <property type="entry name" value="POGO TRANSPOSABLE ELEMENT WITH KRAB DOMAIN"/>
    <property type="match status" value="1"/>
</dbReference>
<evidence type="ECO:0000259" key="4">
    <source>
        <dbReference type="PROSITE" id="PS50960"/>
    </source>
</evidence>
<evidence type="ECO:0000256" key="3">
    <source>
        <dbReference type="SAM" id="MobiDB-lite"/>
    </source>
</evidence>
<evidence type="ECO:0000256" key="2">
    <source>
        <dbReference type="PROSITE-ProRule" id="PRU00320"/>
    </source>
</evidence>
<dbReference type="GO" id="GO:0005634">
    <property type="term" value="C:nucleus"/>
    <property type="evidence" value="ECO:0007669"/>
    <property type="project" value="UniProtKB-SubCell"/>
</dbReference>
<dbReference type="Gene3D" id="3.30.40.10">
    <property type="entry name" value="Zinc/RING finger domain, C3HC4 (zinc finger)"/>
    <property type="match status" value="1"/>
</dbReference>
<organism evidence="5">
    <name type="scientific">Photinus pyralis</name>
    <name type="common">Common eastern firefly</name>
    <name type="synonym">Lampyris pyralis</name>
    <dbReference type="NCBI Taxonomy" id="7054"/>
    <lineage>
        <taxon>Eukaryota</taxon>
        <taxon>Metazoa</taxon>
        <taxon>Ecdysozoa</taxon>
        <taxon>Arthropoda</taxon>
        <taxon>Hexapoda</taxon>
        <taxon>Insecta</taxon>
        <taxon>Pterygota</taxon>
        <taxon>Neoptera</taxon>
        <taxon>Endopterygota</taxon>
        <taxon>Coleoptera</taxon>
        <taxon>Polyphaga</taxon>
        <taxon>Elateriformia</taxon>
        <taxon>Elateroidea</taxon>
        <taxon>Lampyridae</taxon>
        <taxon>Lampyrinae</taxon>
        <taxon>Photinus</taxon>
    </lineage>
</organism>
<feature type="compositionally biased region" description="Basic and acidic residues" evidence="3">
    <location>
        <begin position="499"/>
        <end position="519"/>
    </location>
</feature>
<dbReference type="InterPro" id="IPR007889">
    <property type="entry name" value="HTH_Psq"/>
</dbReference>
<dbReference type="Pfam" id="PF03184">
    <property type="entry name" value="DDE_1"/>
    <property type="match status" value="1"/>
</dbReference>
<feature type="region of interest" description="Disordered" evidence="3">
    <location>
        <begin position="430"/>
        <end position="519"/>
    </location>
</feature>
<dbReference type="CDD" id="cd15517">
    <property type="entry name" value="PHD_TCF19_like"/>
    <property type="match status" value="1"/>
</dbReference>
<dbReference type="PANTHER" id="PTHR19303">
    <property type="entry name" value="TRANSPOSON"/>
    <property type="match status" value="1"/>
</dbReference>
<proteinExistence type="predicted"/>
<sequence>MPRKYLRTSTKASWSSENMNAALKAISDGASVRQVSIRFGIPRSTLQDRMKKGDNSRAVLGRKSVFSVNAEKELVTEIIRLSKIFYGLTSQEISQCAFNYAEKNNINHPFIRDKKAAGRDWMERFLNRNPEISVRKPQPTSLNRLTSFNREEITLFFSKLQSVMEKHKFTPTRIFNADETGISNVQVSAKILAQKGQKRVGFTTSGERGRTTTVMCSFSASGIYVPPLFIFARQRMDAQLKRNGPPGAAYACSSNGWINETLFIDWLHHFARFVKSTTDDPVLLVIDNHVSHCTLKAYNFCRENGIVILTIPPHSSHRTQPLDVTFYKPLKTAYNAECDKFLKSRPGERITTYELAEIFNKAFSRIATPDKAIKGFEVTGIFPMNPDVFSDDDFMAAENIKAIQQAQQQEVPNETQNHEATRDQNAALNANQNDEETLDQNSCDGNGSRKRKEDQDEASEVSFRQILNLPSCSNTLPKKMKTSRKKQHAEIFTSTPNKDQLEEKENKKLGKQKNVETRNEKPKFRRVLAVDGLRSNIRISNQSKMTKVVPTPRVKVNRTCKVKISQPNQESSEEFDSDEENDQEINEDVCPVCGEFGKNEIWVRCVVCGQWAHKECINQERKDYICDYCL</sequence>
<dbReference type="SUPFAM" id="SSF46689">
    <property type="entry name" value="Homeodomain-like"/>
    <property type="match status" value="1"/>
</dbReference>
<protein>
    <recommendedName>
        <fullName evidence="4">HTH psq-type domain-containing protein</fullName>
    </recommendedName>
</protein>
<feature type="DNA-binding region" description="H-T-H motif" evidence="2">
    <location>
        <begin position="32"/>
        <end position="52"/>
    </location>
</feature>
<feature type="domain" description="HTH psq-type" evidence="4">
    <location>
        <begin position="1"/>
        <end position="56"/>
    </location>
</feature>
<dbReference type="GO" id="GO:0003677">
    <property type="term" value="F:DNA binding"/>
    <property type="evidence" value="ECO:0007669"/>
    <property type="project" value="UniProtKB-UniRule"/>
</dbReference>
<dbReference type="EMBL" id="GEZM01050941">
    <property type="protein sequence ID" value="JAV75286.1"/>
    <property type="molecule type" value="Transcribed_RNA"/>
</dbReference>
<keyword evidence="2" id="KW-0539">Nucleus</keyword>
<dbReference type="InterPro" id="IPR004875">
    <property type="entry name" value="DDE_SF_endonuclease_dom"/>
</dbReference>